<dbReference type="InterPro" id="IPR032675">
    <property type="entry name" value="LRR_dom_sf"/>
</dbReference>
<dbReference type="GO" id="GO:0005737">
    <property type="term" value="C:cytoplasm"/>
    <property type="evidence" value="ECO:0007669"/>
    <property type="project" value="TreeGrafter"/>
</dbReference>
<dbReference type="InterPro" id="IPR003591">
    <property type="entry name" value="Leu-rich_rpt_typical-subtyp"/>
</dbReference>
<evidence type="ECO:0000256" key="2">
    <source>
        <dbReference type="ARBA" id="ARBA00022737"/>
    </source>
</evidence>
<gene>
    <name evidence="3" type="ORF">LCGC14_1264540</name>
</gene>
<dbReference type="Pfam" id="PF00560">
    <property type="entry name" value="LRR_1"/>
    <property type="match status" value="1"/>
</dbReference>
<accession>A0A0F9P352</accession>
<dbReference type="Gene3D" id="3.80.10.10">
    <property type="entry name" value="Ribonuclease Inhibitor"/>
    <property type="match status" value="1"/>
</dbReference>
<proteinExistence type="predicted"/>
<comment type="caution">
    <text evidence="3">The sequence shown here is derived from an EMBL/GenBank/DDBJ whole genome shotgun (WGS) entry which is preliminary data.</text>
</comment>
<dbReference type="EMBL" id="LAZR01007041">
    <property type="protein sequence ID" value="KKM87872.1"/>
    <property type="molecule type" value="Genomic_DNA"/>
</dbReference>
<dbReference type="PANTHER" id="PTHR48051:SF54">
    <property type="entry name" value="LEUCINE-RICH REPEAT-CONTAINING PROTEIN"/>
    <property type="match status" value="1"/>
</dbReference>
<keyword evidence="1" id="KW-0433">Leucine-rich repeat</keyword>
<organism evidence="3">
    <name type="scientific">marine sediment metagenome</name>
    <dbReference type="NCBI Taxonomy" id="412755"/>
    <lineage>
        <taxon>unclassified sequences</taxon>
        <taxon>metagenomes</taxon>
        <taxon>ecological metagenomes</taxon>
    </lineage>
</organism>
<dbReference type="InterPro" id="IPR001611">
    <property type="entry name" value="Leu-rich_rpt"/>
</dbReference>
<name>A0A0F9P352_9ZZZZ</name>
<evidence type="ECO:0008006" key="4">
    <source>
        <dbReference type="Google" id="ProtNLM"/>
    </source>
</evidence>
<dbReference type="AlphaFoldDB" id="A0A0F9P352"/>
<dbReference type="SUPFAM" id="SSF52058">
    <property type="entry name" value="L domain-like"/>
    <property type="match status" value="1"/>
</dbReference>
<dbReference type="SMART" id="SM00369">
    <property type="entry name" value="LRR_TYP"/>
    <property type="match status" value="3"/>
</dbReference>
<dbReference type="InterPro" id="IPR050216">
    <property type="entry name" value="LRR_domain-containing"/>
</dbReference>
<evidence type="ECO:0000313" key="3">
    <source>
        <dbReference type="EMBL" id="KKM87872.1"/>
    </source>
</evidence>
<dbReference type="PANTHER" id="PTHR48051">
    <property type="match status" value="1"/>
</dbReference>
<evidence type="ECO:0000256" key="1">
    <source>
        <dbReference type="ARBA" id="ARBA00022614"/>
    </source>
</evidence>
<dbReference type="PROSITE" id="PS51450">
    <property type="entry name" value="LRR"/>
    <property type="match status" value="1"/>
</dbReference>
<sequence length="335" mass="39411">MDGLVRDFKLTKYLTLKLIDNKTVIYVNNQKFMHCKSLVLNIPLEEVHNFNGIQSIDDAREKLENYIPVEVDIPPETEFWGHCSNLQVWVEHNYSLSLLGSKLGFPLLKKLTEVGDLKAKNVFKYEVLKRFIGGNKSIREFMIDQRYVDYLSEDDFRSSVPDEELSIIEDLERKLQVKFTFAKYLEYITGLEGITRKNHYYYNNLEDTHIIGLRIFKEDVKKIPENVADFKELEYLVLSHNYSEYLPESIGKLKKLEFLDLSTNNFTKVPESYRNLNSLKFLDLYRNKFKEIPNTVRGIKSLEILLLGENPINNFPNKFGNLNLKEENIYSKQLH</sequence>
<reference evidence="3" key="1">
    <citation type="journal article" date="2015" name="Nature">
        <title>Complex archaea that bridge the gap between prokaryotes and eukaryotes.</title>
        <authorList>
            <person name="Spang A."/>
            <person name="Saw J.H."/>
            <person name="Jorgensen S.L."/>
            <person name="Zaremba-Niedzwiedzka K."/>
            <person name="Martijn J."/>
            <person name="Lind A.E."/>
            <person name="van Eijk R."/>
            <person name="Schleper C."/>
            <person name="Guy L."/>
            <person name="Ettema T.J."/>
        </authorList>
    </citation>
    <scope>NUCLEOTIDE SEQUENCE</scope>
</reference>
<protein>
    <recommendedName>
        <fullName evidence="4">Leucine-rich repeat domain-containing protein</fullName>
    </recommendedName>
</protein>
<keyword evidence="2" id="KW-0677">Repeat</keyword>